<dbReference type="InterPro" id="IPR001926">
    <property type="entry name" value="TrpB-like_PALP"/>
</dbReference>
<sequence length="315" mass="35336">MKYPKHLHFTQLNTPLVKLKDHPFGYQLYVKRDDFTGIELSGNKVRKLDFLLQEALTKGAKRVITCGGVQSNHCRATAYMATKLGLKTTLVLKGEEPENFITGNFLLNRIIGADIHFISETAYQHVDEYMSELAGRYSEKTYVIPEGGSNALGAWGYVKAFDEITQQLPEADAIVAPTGSIGTHAGLLFARWLKKHPCQIVSINVCDTADFFRQKLLHLALDFKLQFAPQMTIYEDDIHIVDGFVGTGYGQVTEREISKIKEVAQKYGFLLDPVYTVKAWMGLEMLLKEGKLPGEKIVFLHTGGIFGLFAHGNRF</sequence>
<dbReference type="EMBL" id="CP018099">
    <property type="protein sequence ID" value="APF18408.1"/>
    <property type="molecule type" value="Genomic_DNA"/>
</dbReference>
<evidence type="ECO:0000256" key="1">
    <source>
        <dbReference type="ARBA" id="ARBA00001933"/>
    </source>
</evidence>
<dbReference type="FunCoup" id="H1XRD5">
    <property type="interactions" value="313"/>
</dbReference>
<keyword evidence="3 5" id="KW-0663">Pyridoxal phosphate</keyword>
<dbReference type="HOGENOM" id="CLU_048897_1_0_0"/>
<dbReference type="InParanoid" id="H1XRD5"/>
<feature type="modified residue" description="N6-(pyridoxal phosphate)lysine" evidence="5">
    <location>
        <position position="44"/>
    </location>
</feature>
<comment type="similarity">
    <text evidence="2">Belongs to the ACC deaminase/D-cysteine desulfhydrase family.</text>
</comment>
<evidence type="ECO:0000256" key="2">
    <source>
        <dbReference type="ARBA" id="ARBA00008639"/>
    </source>
</evidence>
<evidence type="ECO:0000256" key="3">
    <source>
        <dbReference type="ARBA" id="ARBA00022898"/>
    </source>
</evidence>
<dbReference type="KEGG" id="caby:Cabys_1659"/>
<evidence type="ECO:0000259" key="6">
    <source>
        <dbReference type="Pfam" id="PF00291"/>
    </source>
</evidence>
<evidence type="ECO:0000256" key="5">
    <source>
        <dbReference type="PIRSR" id="PIRSR006278-2"/>
    </source>
</evidence>
<protein>
    <submittedName>
        <fullName evidence="7">D-cysteine desulfhydrase</fullName>
    </submittedName>
    <submittedName>
        <fullName evidence="8">Pyridoxal-5'-phosphate-dependent protein beta subunit</fullName>
    </submittedName>
</protein>
<feature type="active site" description="Nucleophile" evidence="4">
    <location>
        <position position="71"/>
    </location>
</feature>
<evidence type="ECO:0000313" key="10">
    <source>
        <dbReference type="Proteomes" id="UP000183868"/>
    </source>
</evidence>
<reference evidence="7 10" key="2">
    <citation type="submission" date="2016-11" db="EMBL/GenBank/DDBJ databases">
        <title>Genomic analysis of Caldithrix abyssi and proposal of a novel bacterial phylum Caldithrichaeota.</title>
        <authorList>
            <person name="Kublanov I."/>
            <person name="Sigalova O."/>
            <person name="Gavrilov S."/>
            <person name="Lebedinsky A."/>
            <person name="Ivanova N."/>
            <person name="Daum C."/>
            <person name="Reddy T."/>
            <person name="Klenk H.P."/>
            <person name="Goker M."/>
            <person name="Reva O."/>
            <person name="Miroshnichenko M."/>
            <person name="Kyprides N."/>
            <person name="Woyke T."/>
            <person name="Gelfand M."/>
        </authorList>
    </citation>
    <scope>NUCLEOTIDE SEQUENCE [LARGE SCALE GENOMIC DNA]</scope>
    <source>
        <strain evidence="7 10">LF13</strain>
    </source>
</reference>
<dbReference type="AlphaFoldDB" id="H1XRD5"/>
<comment type="cofactor">
    <cofactor evidence="1">
        <name>pyridoxal 5'-phosphate</name>
        <dbReference type="ChEBI" id="CHEBI:597326"/>
    </cofactor>
</comment>
<accession>H1XRD5</accession>
<dbReference type="GO" id="GO:0019148">
    <property type="term" value="F:D-cysteine desulfhydrase activity"/>
    <property type="evidence" value="ECO:0007669"/>
    <property type="project" value="TreeGrafter"/>
</dbReference>
<dbReference type="STRING" id="880073.Cabys_1659"/>
<dbReference type="eggNOG" id="COG2515">
    <property type="taxonomic scope" value="Bacteria"/>
</dbReference>
<dbReference type="Proteomes" id="UP000183868">
    <property type="component" value="Chromosome"/>
</dbReference>
<evidence type="ECO:0000313" key="9">
    <source>
        <dbReference type="Proteomes" id="UP000004671"/>
    </source>
</evidence>
<dbReference type="PANTHER" id="PTHR43780">
    <property type="entry name" value="1-AMINOCYCLOPROPANE-1-CARBOXYLATE DEAMINASE-RELATED"/>
    <property type="match status" value="1"/>
</dbReference>
<organism evidence="8 9">
    <name type="scientific">Caldithrix abyssi DSM 13497</name>
    <dbReference type="NCBI Taxonomy" id="880073"/>
    <lineage>
        <taxon>Bacteria</taxon>
        <taxon>Pseudomonadati</taxon>
        <taxon>Calditrichota</taxon>
        <taxon>Calditrichia</taxon>
        <taxon>Calditrichales</taxon>
        <taxon>Calditrichaceae</taxon>
        <taxon>Caldithrix</taxon>
    </lineage>
</organism>
<dbReference type="PANTHER" id="PTHR43780:SF2">
    <property type="entry name" value="1-AMINOCYCLOPROPANE-1-CARBOXYLATE DEAMINASE-RELATED"/>
    <property type="match status" value="1"/>
</dbReference>
<dbReference type="RefSeq" id="WP_006929754.1">
    <property type="nucleotide sequence ID" value="NZ_CM001402.1"/>
</dbReference>
<dbReference type="InterPro" id="IPR027278">
    <property type="entry name" value="ACCD_DCysDesulf"/>
</dbReference>
<dbReference type="SUPFAM" id="SSF53686">
    <property type="entry name" value="Tryptophan synthase beta subunit-like PLP-dependent enzymes"/>
    <property type="match status" value="1"/>
</dbReference>
<dbReference type="Pfam" id="PF00291">
    <property type="entry name" value="PALP"/>
    <property type="match status" value="1"/>
</dbReference>
<dbReference type="EMBL" id="CM001402">
    <property type="protein sequence ID" value="EHO42416.1"/>
    <property type="molecule type" value="Genomic_DNA"/>
</dbReference>
<name>H1XRD5_CALAY</name>
<dbReference type="PaxDb" id="880073-Calab_2809"/>
<dbReference type="PIRSF" id="PIRSF006278">
    <property type="entry name" value="ACCD_DCysDesulf"/>
    <property type="match status" value="1"/>
</dbReference>
<dbReference type="InterPro" id="IPR036052">
    <property type="entry name" value="TrpB-like_PALP_sf"/>
</dbReference>
<dbReference type="OrthoDB" id="9801249at2"/>
<feature type="domain" description="Tryptophan synthase beta chain-like PALP" evidence="6">
    <location>
        <begin position="12"/>
        <end position="303"/>
    </location>
</feature>
<keyword evidence="9" id="KW-1185">Reference proteome</keyword>
<dbReference type="Gene3D" id="3.40.50.1100">
    <property type="match status" value="2"/>
</dbReference>
<gene>
    <name evidence="7" type="ORF">Cabys_1659</name>
    <name evidence="8" type="ORF">Calab_2809</name>
</gene>
<dbReference type="Proteomes" id="UP000004671">
    <property type="component" value="Chromosome"/>
</dbReference>
<proteinExistence type="inferred from homology"/>
<evidence type="ECO:0000313" key="7">
    <source>
        <dbReference type="EMBL" id="APF18408.1"/>
    </source>
</evidence>
<evidence type="ECO:0000313" key="8">
    <source>
        <dbReference type="EMBL" id="EHO42416.1"/>
    </source>
</evidence>
<evidence type="ECO:0000256" key="4">
    <source>
        <dbReference type="PIRSR" id="PIRSR006278-1"/>
    </source>
</evidence>
<reference evidence="8 9" key="1">
    <citation type="submission" date="2011-09" db="EMBL/GenBank/DDBJ databases">
        <title>The permanent draft genome of Caldithrix abyssi DSM 13497.</title>
        <authorList>
            <consortium name="US DOE Joint Genome Institute (JGI-PGF)"/>
            <person name="Lucas S."/>
            <person name="Han J."/>
            <person name="Lapidus A."/>
            <person name="Bruce D."/>
            <person name="Goodwin L."/>
            <person name="Pitluck S."/>
            <person name="Peters L."/>
            <person name="Kyrpides N."/>
            <person name="Mavromatis K."/>
            <person name="Ivanova N."/>
            <person name="Mikhailova N."/>
            <person name="Chertkov O."/>
            <person name="Detter J.C."/>
            <person name="Tapia R."/>
            <person name="Han C."/>
            <person name="Land M."/>
            <person name="Hauser L."/>
            <person name="Markowitz V."/>
            <person name="Cheng J.-F."/>
            <person name="Hugenholtz P."/>
            <person name="Woyke T."/>
            <person name="Wu D."/>
            <person name="Spring S."/>
            <person name="Brambilla E."/>
            <person name="Klenk H.-P."/>
            <person name="Eisen J.A."/>
        </authorList>
    </citation>
    <scope>NUCLEOTIDE SEQUENCE [LARGE SCALE GENOMIC DNA]</scope>
    <source>
        <strain evidence="8 9">DSM 13497</strain>
    </source>
</reference>